<keyword evidence="2" id="KW-1185">Reference proteome</keyword>
<evidence type="ECO:0000313" key="1">
    <source>
        <dbReference type="EMBL" id="KAI3756217.1"/>
    </source>
</evidence>
<reference evidence="2" key="1">
    <citation type="journal article" date="2022" name="Mol. Ecol. Resour.">
        <title>The genomes of chicory, endive, great burdock and yacon provide insights into Asteraceae palaeo-polyploidization history and plant inulin production.</title>
        <authorList>
            <person name="Fan W."/>
            <person name="Wang S."/>
            <person name="Wang H."/>
            <person name="Wang A."/>
            <person name="Jiang F."/>
            <person name="Liu H."/>
            <person name="Zhao H."/>
            <person name="Xu D."/>
            <person name="Zhang Y."/>
        </authorList>
    </citation>
    <scope>NUCLEOTIDE SEQUENCE [LARGE SCALE GENOMIC DNA]</scope>
    <source>
        <strain evidence="2">cv. Yunnan</strain>
    </source>
</reference>
<gene>
    <name evidence="1" type="ORF">L1987_56035</name>
</gene>
<protein>
    <submittedName>
        <fullName evidence="1">Uncharacterized protein</fullName>
    </submittedName>
</protein>
<sequence>MRIGQRSYWFMVEVRFLSCHLLLRDIDDAYTITKSAWTLEWLAWIEGSLLRHLMVYKMLRSIQSQVMGGKPNDWQPKVILTYNAIVIDIDLQEIEGTTQDRILFSFGNCGGPASLRPLKLGNTIPSRRRYESIASDFHTSMEKYEYPAEICK</sequence>
<reference evidence="1 2" key="2">
    <citation type="journal article" date="2022" name="Mol. Ecol. Resour.">
        <title>The genomes of chicory, endive, great burdock and yacon provide insights into Asteraceae paleo-polyploidization history and plant inulin production.</title>
        <authorList>
            <person name="Fan W."/>
            <person name="Wang S."/>
            <person name="Wang H."/>
            <person name="Wang A."/>
            <person name="Jiang F."/>
            <person name="Liu H."/>
            <person name="Zhao H."/>
            <person name="Xu D."/>
            <person name="Zhang Y."/>
        </authorList>
    </citation>
    <scope>NUCLEOTIDE SEQUENCE [LARGE SCALE GENOMIC DNA]</scope>
    <source>
        <strain evidence="2">cv. Yunnan</strain>
        <tissue evidence="1">Leaves</tissue>
    </source>
</reference>
<accession>A0ACB9EBP0</accession>
<dbReference type="Proteomes" id="UP001056120">
    <property type="component" value="Linkage Group LG18"/>
</dbReference>
<comment type="caution">
    <text evidence="1">The sequence shown here is derived from an EMBL/GenBank/DDBJ whole genome shotgun (WGS) entry which is preliminary data.</text>
</comment>
<name>A0ACB9EBP0_9ASTR</name>
<dbReference type="EMBL" id="CM042035">
    <property type="protein sequence ID" value="KAI3756217.1"/>
    <property type="molecule type" value="Genomic_DNA"/>
</dbReference>
<organism evidence="1 2">
    <name type="scientific">Smallanthus sonchifolius</name>
    <dbReference type="NCBI Taxonomy" id="185202"/>
    <lineage>
        <taxon>Eukaryota</taxon>
        <taxon>Viridiplantae</taxon>
        <taxon>Streptophyta</taxon>
        <taxon>Embryophyta</taxon>
        <taxon>Tracheophyta</taxon>
        <taxon>Spermatophyta</taxon>
        <taxon>Magnoliopsida</taxon>
        <taxon>eudicotyledons</taxon>
        <taxon>Gunneridae</taxon>
        <taxon>Pentapetalae</taxon>
        <taxon>asterids</taxon>
        <taxon>campanulids</taxon>
        <taxon>Asterales</taxon>
        <taxon>Asteraceae</taxon>
        <taxon>Asteroideae</taxon>
        <taxon>Heliantheae alliance</taxon>
        <taxon>Millerieae</taxon>
        <taxon>Smallanthus</taxon>
    </lineage>
</organism>
<evidence type="ECO:0000313" key="2">
    <source>
        <dbReference type="Proteomes" id="UP001056120"/>
    </source>
</evidence>
<proteinExistence type="predicted"/>